<dbReference type="NCBIfam" id="TIGR03604">
    <property type="entry name" value="TOMM_cyclo_SagD"/>
    <property type="match status" value="1"/>
</dbReference>
<keyword evidence="3" id="KW-1185">Reference proteome</keyword>
<dbReference type="OrthoDB" id="5380721at2"/>
<name>A0A540X8L6_9BACT</name>
<dbReference type="Gene3D" id="3.30.160.660">
    <property type="match status" value="1"/>
</dbReference>
<dbReference type="InterPro" id="IPR049274">
    <property type="entry name" value="LynD/TruD_wHTH-like"/>
</dbReference>
<dbReference type="SUPFAM" id="SSF69572">
    <property type="entry name" value="Activating enzymes of the ubiquitin-like proteins"/>
    <property type="match status" value="1"/>
</dbReference>
<dbReference type="PANTHER" id="PTHR37809">
    <property type="entry name" value="RIBOSOMAL PROTEIN S12 METHYLTHIOTRANSFERASE ACCESSORY FACTOR YCAO"/>
    <property type="match status" value="1"/>
</dbReference>
<protein>
    <submittedName>
        <fullName evidence="2">TOMM leader peptide-binding protein</fullName>
    </submittedName>
</protein>
<evidence type="ECO:0000259" key="1">
    <source>
        <dbReference type="PROSITE" id="PS51664"/>
    </source>
</evidence>
<dbReference type="Pfam" id="PF21084">
    <property type="entry name" value="WHD_DUF4423_like"/>
    <property type="match status" value="1"/>
</dbReference>
<dbReference type="Gene3D" id="3.30.1330.230">
    <property type="match status" value="2"/>
</dbReference>
<evidence type="ECO:0000313" key="3">
    <source>
        <dbReference type="Proteomes" id="UP000315369"/>
    </source>
</evidence>
<dbReference type="AlphaFoldDB" id="A0A540X8L6"/>
<dbReference type="InterPro" id="IPR027624">
    <property type="entry name" value="TOMM_cyclo_SagD"/>
</dbReference>
<dbReference type="InterPro" id="IPR035985">
    <property type="entry name" value="Ubiquitin-activating_enz"/>
</dbReference>
<dbReference type="PANTHER" id="PTHR37809:SF1">
    <property type="entry name" value="RIBOSOMAL PROTEIN S12 METHYLTHIOTRANSFERASE ACCESSORY FACTOR YCAO"/>
    <property type="match status" value="1"/>
</dbReference>
<dbReference type="GO" id="GO:0008641">
    <property type="term" value="F:ubiquitin-like modifier activating enzyme activity"/>
    <property type="evidence" value="ECO:0007669"/>
    <property type="project" value="InterPro"/>
</dbReference>
<dbReference type="Gene3D" id="3.90.930.60">
    <property type="match status" value="1"/>
</dbReference>
<proteinExistence type="predicted"/>
<dbReference type="EMBL" id="VIFM01000006">
    <property type="protein sequence ID" value="TQF17572.1"/>
    <property type="molecule type" value="Genomic_DNA"/>
</dbReference>
<dbReference type="InterPro" id="IPR003776">
    <property type="entry name" value="YcaO-like_dom"/>
</dbReference>
<dbReference type="NCBIfam" id="TIGR00702">
    <property type="entry name" value="YcaO-type kinase domain"/>
    <property type="match status" value="1"/>
</dbReference>
<dbReference type="Gene3D" id="3.30.40.250">
    <property type="match status" value="1"/>
</dbReference>
<dbReference type="RefSeq" id="WP_141640842.1">
    <property type="nucleotide sequence ID" value="NZ_VIFM01000006.1"/>
</dbReference>
<dbReference type="NCBIfam" id="TIGR03882">
    <property type="entry name" value="cyclo_dehyd_2"/>
    <property type="match status" value="1"/>
</dbReference>
<evidence type="ECO:0000313" key="2">
    <source>
        <dbReference type="EMBL" id="TQF17572.1"/>
    </source>
</evidence>
<dbReference type="Proteomes" id="UP000315369">
    <property type="component" value="Unassembled WGS sequence"/>
</dbReference>
<dbReference type="Pfam" id="PF02624">
    <property type="entry name" value="YcaO"/>
    <property type="match status" value="1"/>
</dbReference>
<gene>
    <name evidence="2" type="ORF">FJV41_02900</name>
</gene>
<dbReference type="Gene3D" id="3.40.50.720">
    <property type="entry name" value="NAD(P)-binding Rossmann-like Domain"/>
    <property type="match status" value="1"/>
</dbReference>
<organism evidence="2 3">
    <name type="scientific">Myxococcus llanfairpwllgwyngyllgogerychwyrndrobwllllantysiliogogogochensis</name>
    <dbReference type="NCBI Taxonomy" id="2590453"/>
    <lineage>
        <taxon>Bacteria</taxon>
        <taxon>Pseudomonadati</taxon>
        <taxon>Myxococcota</taxon>
        <taxon>Myxococcia</taxon>
        <taxon>Myxococcales</taxon>
        <taxon>Cystobacterineae</taxon>
        <taxon>Myxococcaceae</taxon>
        <taxon>Myxococcus</taxon>
    </lineage>
</organism>
<reference evidence="2 3" key="1">
    <citation type="submission" date="2019-06" db="EMBL/GenBank/DDBJ databases">
        <authorList>
            <person name="Livingstone P."/>
            <person name="Whitworth D."/>
        </authorList>
    </citation>
    <scope>NUCLEOTIDE SEQUENCE [LARGE SCALE GENOMIC DNA]</scope>
    <source>
        <strain evidence="2 3">AM401</strain>
    </source>
</reference>
<feature type="domain" description="YcaO" evidence="1">
    <location>
        <begin position="376"/>
        <end position="749"/>
    </location>
</feature>
<accession>A0A540X8L6</accession>
<comment type="caution">
    <text evidence="2">The sequence shown here is derived from an EMBL/GenBank/DDBJ whole genome shotgun (WGS) entry which is preliminary data.</text>
</comment>
<sequence>MLSRPVWKSHCRVERVDESTVLLLHEKDYLLLRGRAFPLLVPLLDGHHSLPEVFEALSSRLSLVEVSHALEIAAEQGCILEGSTDAPEQAPFWHALGVDMATVAERLQTPVSIVSLGGEWEESQREALHAQGLRSEGEAGFQLVLCDDYLHPALDALNRQALAARRPWMLARPVGGTLWLGPVFRPALTACWACLAQRLRSNRQLESFLEREQGHVHPLVLPAASLSATTGTAFQLAALEVAKALVLGPEHPLSEQLVTLDLTTLELERHALVRRPQCPVCSDAEATSRAPLPVIPRPCPKRFDGDGGHRTQSPEQTFARLEKHISPITGVVRNLEPLSADDGAGLVHSYAAGHNFALMQQDLRFVLLNLRGRSGGKGTTDAQARVSALCEAIERYSGVYRGEEWSHVASLHELRDEAVHPNALMNFSPAQYAQRAEWNASHPSGFHHVPEVFDPDRRIHWTHAWSLTHERFRHVPSAYCSFGHPDLRKWFFCSSDSNGCAAGNTLEEAILQGFLELVERDSVALWWYSRTRRPAVDLDSVDLPYVHALREHYGRLQRELWVLDITADLGIPTLAAVSRRWDSPVEDIVVGFGAHLDARVALLRALTEVNQFLPAVQHRDADGKTLYWFPEREAVRWWQTATAANQPYLLPDPNAAARPLGMLPDLSSGDLRVDVERCVAHARRAGMETLVLDQTQPDVGLPVVKVMVPGMRHFWKRFGPGRLYDVPARLGWVQRPLREEQLNPTGIFF</sequence>
<dbReference type="InterPro" id="IPR022291">
    <property type="entry name" value="Bacteriocin_synth_cyclodeHase"/>
</dbReference>
<dbReference type="PROSITE" id="PS51664">
    <property type="entry name" value="YCAO"/>
    <property type="match status" value="1"/>
</dbReference>